<comment type="pathway">
    <text evidence="1 14">Cofactor biosynthesis; adenosylcobalamin biosynthesis; adenosylcobalamin from cob(II)yrinate a,c-diamide: step 2/7.</text>
</comment>
<evidence type="ECO:0000313" key="16">
    <source>
        <dbReference type="EMBL" id="PSR20094.1"/>
    </source>
</evidence>
<evidence type="ECO:0000256" key="13">
    <source>
        <dbReference type="ARBA" id="ARBA00048692"/>
    </source>
</evidence>
<feature type="domain" description="Cobalamin adenosyltransferase-like" evidence="15">
    <location>
        <begin position="3"/>
        <end position="167"/>
    </location>
</feature>
<evidence type="ECO:0000256" key="2">
    <source>
        <dbReference type="ARBA" id="ARBA00007487"/>
    </source>
</evidence>
<evidence type="ECO:0000256" key="6">
    <source>
        <dbReference type="ARBA" id="ARBA00022679"/>
    </source>
</evidence>
<evidence type="ECO:0000256" key="12">
    <source>
        <dbReference type="ARBA" id="ARBA00048555"/>
    </source>
</evidence>
<comment type="catalytic activity">
    <reaction evidence="12 14">
        <text>2 cob(II)yrinate a,c diamide + reduced [electron-transfer flavoprotein] + 2 ATP = 2 adenosylcob(III)yrinate a,c-diamide + 2 triphosphate + oxidized [electron-transfer flavoprotein] + 3 H(+)</text>
        <dbReference type="Rhea" id="RHEA:11528"/>
        <dbReference type="Rhea" id="RHEA-COMP:10685"/>
        <dbReference type="Rhea" id="RHEA-COMP:10686"/>
        <dbReference type="ChEBI" id="CHEBI:15378"/>
        <dbReference type="ChEBI" id="CHEBI:18036"/>
        <dbReference type="ChEBI" id="CHEBI:30616"/>
        <dbReference type="ChEBI" id="CHEBI:57692"/>
        <dbReference type="ChEBI" id="CHEBI:58307"/>
        <dbReference type="ChEBI" id="CHEBI:58503"/>
        <dbReference type="ChEBI" id="CHEBI:58537"/>
        <dbReference type="EC" id="2.5.1.17"/>
    </reaction>
</comment>
<evidence type="ECO:0000256" key="11">
    <source>
        <dbReference type="ARBA" id="ARBA00033354"/>
    </source>
</evidence>
<dbReference type="PANTHER" id="PTHR12213">
    <property type="entry name" value="CORRINOID ADENOSYLTRANSFERASE"/>
    <property type="match status" value="1"/>
</dbReference>
<dbReference type="SUPFAM" id="SSF89028">
    <property type="entry name" value="Cobalamin adenosyltransferase-like"/>
    <property type="match status" value="1"/>
</dbReference>
<sequence length="181" mass="20041">MKIYTKAGDLGDTSLWGKAGPKRTRKDSLRVESYGAVDEANAWIGMARAWGVSDATLDHMLEAVQHRLFSLGADLANINENRSDRVREADLQELEGWIDSLDTELPVLKQFILPGGVPAAAALQVARTVVRRAERRLVSFLGEDSSYGTQLKFLNRLSDFLFVAARRVNHLAGLEDTPAQF</sequence>
<evidence type="ECO:0000256" key="5">
    <source>
        <dbReference type="ARBA" id="ARBA00022573"/>
    </source>
</evidence>
<keyword evidence="7 14" id="KW-0547">Nucleotide-binding</keyword>
<evidence type="ECO:0000259" key="15">
    <source>
        <dbReference type="Pfam" id="PF01923"/>
    </source>
</evidence>
<dbReference type="GO" id="GO:0009236">
    <property type="term" value="P:cobalamin biosynthetic process"/>
    <property type="evidence" value="ECO:0007669"/>
    <property type="project" value="UniProtKB-UniRule"/>
</dbReference>
<evidence type="ECO:0000256" key="9">
    <source>
        <dbReference type="ARBA" id="ARBA00031529"/>
    </source>
</evidence>
<dbReference type="PANTHER" id="PTHR12213:SF0">
    <property type="entry name" value="CORRINOID ADENOSYLTRANSFERASE MMAB"/>
    <property type="match status" value="1"/>
</dbReference>
<organism evidence="16 17">
    <name type="scientific">Sulfobacillus acidophilus</name>
    <dbReference type="NCBI Taxonomy" id="53633"/>
    <lineage>
        <taxon>Bacteria</taxon>
        <taxon>Bacillati</taxon>
        <taxon>Bacillota</taxon>
        <taxon>Clostridia</taxon>
        <taxon>Eubacteriales</taxon>
        <taxon>Clostridiales Family XVII. Incertae Sedis</taxon>
        <taxon>Sulfobacillus</taxon>
    </lineage>
</organism>
<dbReference type="Gene3D" id="1.20.1200.10">
    <property type="entry name" value="Cobalamin adenosyltransferase-like"/>
    <property type="match status" value="1"/>
</dbReference>
<evidence type="ECO:0000256" key="14">
    <source>
        <dbReference type="RuleBase" id="RU366026"/>
    </source>
</evidence>
<keyword evidence="5 14" id="KW-0169">Cobalamin biosynthesis</keyword>
<evidence type="ECO:0000256" key="1">
    <source>
        <dbReference type="ARBA" id="ARBA00005121"/>
    </source>
</evidence>
<protein>
    <recommendedName>
        <fullName evidence="4 14">Corrinoid adenosyltransferase</fullName>
        <ecNumber evidence="3 14">2.5.1.17</ecNumber>
    </recommendedName>
    <alternativeName>
        <fullName evidence="9 14">Cob(II)alamin adenosyltransferase</fullName>
    </alternativeName>
    <alternativeName>
        <fullName evidence="11 14">Cob(II)yrinic acid a,c-diamide adenosyltransferase</fullName>
    </alternativeName>
    <alternativeName>
        <fullName evidence="10 14">Cobinamide/cobalamin adenosyltransferase</fullName>
    </alternativeName>
</protein>
<evidence type="ECO:0000256" key="8">
    <source>
        <dbReference type="ARBA" id="ARBA00022840"/>
    </source>
</evidence>
<evidence type="ECO:0000256" key="3">
    <source>
        <dbReference type="ARBA" id="ARBA00012454"/>
    </source>
</evidence>
<keyword evidence="8 14" id="KW-0067">ATP-binding</keyword>
<dbReference type="Proteomes" id="UP000241848">
    <property type="component" value="Unassembled WGS sequence"/>
</dbReference>
<gene>
    <name evidence="16" type="ORF">C7B45_16555</name>
</gene>
<dbReference type="InterPro" id="IPR036451">
    <property type="entry name" value="CblAdoTrfase-like_sf"/>
</dbReference>
<comment type="similarity">
    <text evidence="2 14">Belongs to the Cob(I)alamin adenosyltransferase family.</text>
</comment>
<comment type="caution">
    <text evidence="16">The sequence shown here is derived from an EMBL/GenBank/DDBJ whole genome shotgun (WGS) entry which is preliminary data.</text>
</comment>
<evidence type="ECO:0000256" key="10">
    <source>
        <dbReference type="ARBA" id="ARBA00033334"/>
    </source>
</evidence>
<evidence type="ECO:0000256" key="4">
    <source>
        <dbReference type="ARBA" id="ARBA00020963"/>
    </source>
</evidence>
<evidence type="ECO:0000313" key="17">
    <source>
        <dbReference type="Proteomes" id="UP000241848"/>
    </source>
</evidence>
<dbReference type="Pfam" id="PF01923">
    <property type="entry name" value="Cob_adeno_trans"/>
    <property type="match status" value="1"/>
</dbReference>
<dbReference type="InterPro" id="IPR016030">
    <property type="entry name" value="CblAdoTrfase-like"/>
</dbReference>
<dbReference type="NCBIfam" id="TIGR00636">
    <property type="entry name" value="PduO_Nterm"/>
    <property type="match status" value="1"/>
</dbReference>
<dbReference type="AlphaFoldDB" id="A0A2T2WCX3"/>
<comment type="catalytic activity">
    <reaction evidence="13 14">
        <text>2 cob(II)alamin + reduced [electron-transfer flavoprotein] + 2 ATP = 2 adenosylcob(III)alamin + 2 triphosphate + oxidized [electron-transfer flavoprotein] + 3 H(+)</text>
        <dbReference type="Rhea" id="RHEA:28671"/>
        <dbReference type="Rhea" id="RHEA-COMP:10685"/>
        <dbReference type="Rhea" id="RHEA-COMP:10686"/>
        <dbReference type="ChEBI" id="CHEBI:15378"/>
        <dbReference type="ChEBI" id="CHEBI:16304"/>
        <dbReference type="ChEBI" id="CHEBI:18036"/>
        <dbReference type="ChEBI" id="CHEBI:18408"/>
        <dbReference type="ChEBI" id="CHEBI:30616"/>
        <dbReference type="ChEBI" id="CHEBI:57692"/>
        <dbReference type="ChEBI" id="CHEBI:58307"/>
        <dbReference type="EC" id="2.5.1.17"/>
    </reaction>
</comment>
<proteinExistence type="inferred from homology"/>
<dbReference type="InterPro" id="IPR029499">
    <property type="entry name" value="PduO-typ"/>
</dbReference>
<dbReference type="UniPathway" id="UPA00148">
    <property type="reaction ID" value="UER00233"/>
</dbReference>
<dbReference type="EC" id="2.5.1.17" evidence="3 14"/>
<dbReference type="GO" id="GO:0005524">
    <property type="term" value="F:ATP binding"/>
    <property type="evidence" value="ECO:0007669"/>
    <property type="project" value="UniProtKB-UniRule"/>
</dbReference>
<reference evidence="16 17" key="1">
    <citation type="journal article" date="2014" name="BMC Genomics">
        <title>Comparison of environmental and isolate Sulfobacillus genomes reveals diverse carbon, sulfur, nitrogen, and hydrogen metabolisms.</title>
        <authorList>
            <person name="Justice N.B."/>
            <person name="Norman A."/>
            <person name="Brown C.T."/>
            <person name="Singh A."/>
            <person name="Thomas B.C."/>
            <person name="Banfield J.F."/>
        </authorList>
    </citation>
    <scope>NUCLEOTIDE SEQUENCE [LARGE SCALE GENOMIC DNA]</scope>
    <source>
        <strain evidence="16">AMDSBA3</strain>
    </source>
</reference>
<dbReference type="EMBL" id="PXYV01000087">
    <property type="protein sequence ID" value="PSR20094.1"/>
    <property type="molecule type" value="Genomic_DNA"/>
</dbReference>
<evidence type="ECO:0000256" key="7">
    <source>
        <dbReference type="ARBA" id="ARBA00022741"/>
    </source>
</evidence>
<name>A0A2T2WCX3_9FIRM</name>
<keyword evidence="6 14" id="KW-0808">Transferase</keyword>
<accession>A0A2T2WCX3</accession>
<dbReference type="GO" id="GO:0008817">
    <property type="term" value="F:corrinoid adenosyltransferase activity"/>
    <property type="evidence" value="ECO:0007669"/>
    <property type="project" value="UniProtKB-UniRule"/>
</dbReference>